<dbReference type="PATRIC" id="fig|362413.3.peg.2145"/>
<accession>A0A0Q0WSM8</accession>
<dbReference type="Proteomes" id="UP000050443">
    <property type="component" value="Unassembled WGS sequence"/>
</dbReference>
<gene>
    <name evidence="1" type="ORF">RC62_2204</name>
</gene>
<protein>
    <submittedName>
        <fullName evidence="1">Uncharacterized protein</fullName>
    </submittedName>
</protein>
<sequence>MKWSMAIKLRFTTKKSQQVNVGPFSLYSSFSFFDVDL</sequence>
<organism evidence="1 2">
    <name type="scientific">Flavobacterium aquidurense</name>
    <dbReference type="NCBI Taxonomy" id="362413"/>
    <lineage>
        <taxon>Bacteria</taxon>
        <taxon>Pseudomonadati</taxon>
        <taxon>Bacteroidota</taxon>
        <taxon>Flavobacteriia</taxon>
        <taxon>Flavobacteriales</taxon>
        <taxon>Flavobacteriaceae</taxon>
        <taxon>Flavobacterium</taxon>
    </lineage>
</organism>
<evidence type="ECO:0000313" key="1">
    <source>
        <dbReference type="EMBL" id="KQB38841.1"/>
    </source>
</evidence>
<reference evidence="1 2" key="1">
    <citation type="submission" date="2014-09" db="EMBL/GenBank/DDBJ databases">
        <title>Genome sequence of Flavobacterium aquidurense RC62.</title>
        <authorList>
            <person name="Kim J.F."/>
            <person name="Kwak M.-J."/>
        </authorList>
    </citation>
    <scope>NUCLEOTIDE SEQUENCE [LARGE SCALE GENOMIC DNA]</scope>
    <source>
        <strain evidence="1 2">RC62</strain>
    </source>
</reference>
<dbReference type="AlphaFoldDB" id="A0A0Q0WSM8"/>
<evidence type="ECO:0000313" key="2">
    <source>
        <dbReference type="Proteomes" id="UP000050443"/>
    </source>
</evidence>
<name>A0A0Q0WSM8_9FLAO</name>
<comment type="caution">
    <text evidence="1">The sequence shown here is derived from an EMBL/GenBank/DDBJ whole genome shotgun (WGS) entry which is preliminary data.</text>
</comment>
<dbReference type="EMBL" id="JRLF01000014">
    <property type="protein sequence ID" value="KQB38841.1"/>
    <property type="molecule type" value="Genomic_DNA"/>
</dbReference>
<proteinExistence type="predicted"/>